<name>A0A1E5XTD8_9HYPH</name>
<reference evidence="2 3" key="1">
    <citation type="journal article" date="2015" name="Genome Announc.">
        <title>Genome Assemblies of Three Soil-Associated Devosia species: D. insulae, D. limi, and D. soli.</title>
        <authorList>
            <person name="Hassan Y.I."/>
            <person name="Lepp D."/>
            <person name="Zhou T."/>
        </authorList>
    </citation>
    <scope>NUCLEOTIDE SEQUENCE [LARGE SCALE GENOMIC DNA]</scope>
    <source>
        <strain evidence="2 3">DS-56</strain>
    </source>
</reference>
<keyword evidence="1" id="KW-0472">Membrane</keyword>
<evidence type="ECO:0000313" key="2">
    <source>
        <dbReference type="EMBL" id="OEO31852.1"/>
    </source>
</evidence>
<gene>
    <name evidence="2" type="ORF">VW23_014340</name>
</gene>
<keyword evidence="1" id="KW-0812">Transmembrane</keyword>
<organism evidence="2 3">
    <name type="scientific">Devosia insulae DS-56</name>
    <dbReference type="NCBI Taxonomy" id="1116389"/>
    <lineage>
        <taxon>Bacteria</taxon>
        <taxon>Pseudomonadati</taxon>
        <taxon>Pseudomonadota</taxon>
        <taxon>Alphaproteobacteria</taxon>
        <taxon>Hyphomicrobiales</taxon>
        <taxon>Devosiaceae</taxon>
        <taxon>Devosia</taxon>
    </lineage>
</organism>
<dbReference type="RefSeq" id="WP_069908991.1">
    <property type="nucleotide sequence ID" value="NZ_LAJE02000118.1"/>
</dbReference>
<evidence type="ECO:0000256" key="1">
    <source>
        <dbReference type="SAM" id="Phobius"/>
    </source>
</evidence>
<evidence type="ECO:0000313" key="3">
    <source>
        <dbReference type="Proteomes" id="UP000095463"/>
    </source>
</evidence>
<sequence>MRVELHLILWVTAVVSISAVLFHGSAEVSQIPSMGSGAALEVAVLQDGSSGPMTASTDVDFPRSLPQIDEGARWLFAVAGPAEIEAPLPTEVASTPPVLKGIISSAGGLRAVFALTPQATDYVVAATGEEVGEYRIKDIAADRVLGVSAGGDEVTFNLRGAGEHP</sequence>
<protein>
    <submittedName>
        <fullName evidence="2">Uncharacterized protein</fullName>
    </submittedName>
</protein>
<dbReference type="Proteomes" id="UP000095463">
    <property type="component" value="Unassembled WGS sequence"/>
</dbReference>
<accession>A0A1E5XTD8</accession>
<dbReference type="AlphaFoldDB" id="A0A1E5XTD8"/>
<keyword evidence="3" id="KW-1185">Reference proteome</keyword>
<keyword evidence="1" id="KW-1133">Transmembrane helix</keyword>
<proteinExistence type="predicted"/>
<feature type="transmembrane region" description="Helical" evidence="1">
    <location>
        <begin position="7"/>
        <end position="26"/>
    </location>
</feature>
<comment type="caution">
    <text evidence="2">The sequence shown here is derived from an EMBL/GenBank/DDBJ whole genome shotgun (WGS) entry which is preliminary data.</text>
</comment>
<dbReference type="EMBL" id="LAJE02000118">
    <property type="protein sequence ID" value="OEO31852.1"/>
    <property type="molecule type" value="Genomic_DNA"/>
</dbReference>